<comment type="caution">
    <text evidence="1">The sequence shown here is derived from an EMBL/GenBank/DDBJ whole genome shotgun (WGS) entry which is preliminary data.</text>
</comment>
<accession>A0A3E5B1C6</accession>
<dbReference type="NCBIfam" id="TIGR01200">
    <property type="entry name" value="GLPGLI"/>
    <property type="match status" value="1"/>
</dbReference>
<sequence length="305" mass="35758">MLITITPFMRLCQNIALYNFIKLYKLSFNTALCYSKKMKLLFYFIFPLFICPANAQNLEVVNLRIHYTAMFKKWETASHISQDEKILDVGKNISKFYSLWETRNEEIKDSILKLGGSFQDVQKALQASPYPRSYQYYAIYKNYPQKGLLTYTDKEFKEYIYEETLERPKWEVSTEEECTIAGYQCQKAQTKFRGRTWYAWFTIDIPISDGPWKLCGLPGLILKAEDAKGDFLFECIQIENKDKEVITLPKHKYIKCTLEKLKQIKIQIAKDPNGYLKQLGYDSGEGHGMNGKPLKYNKTPILLEY</sequence>
<protein>
    <submittedName>
        <fullName evidence="1">GLPGLI family protein</fullName>
    </submittedName>
</protein>
<proteinExistence type="predicted"/>
<dbReference type="AlphaFoldDB" id="A0A3E5B1C6"/>
<name>A0A3E5B1C6_9BACE</name>
<organism evidence="1 2">
    <name type="scientific">Bacteroides oleiciplenus</name>
    <dbReference type="NCBI Taxonomy" id="626931"/>
    <lineage>
        <taxon>Bacteria</taxon>
        <taxon>Pseudomonadati</taxon>
        <taxon>Bacteroidota</taxon>
        <taxon>Bacteroidia</taxon>
        <taxon>Bacteroidales</taxon>
        <taxon>Bacteroidaceae</taxon>
        <taxon>Bacteroides</taxon>
    </lineage>
</organism>
<dbReference type="Pfam" id="PF09697">
    <property type="entry name" value="Porph_ging"/>
    <property type="match status" value="1"/>
</dbReference>
<dbReference type="Proteomes" id="UP000260983">
    <property type="component" value="Unassembled WGS sequence"/>
</dbReference>
<dbReference type="InterPro" id="IPR005901">
    <property type="entry name" value="GLPGLI"/>
</dbReference>
<evidence type="ECO:0000313" key="1">
    <source>
        <dbReference type="EMBL" id="RGN31391.1"/>
    </source>
</evidence>
<gene>
    <name evidence="1" type="ORF">DXB65_21015</name>
</gene>
<dbReference type="EMBL" id="QSUL01000019">
    <property type="protein sequence ID" value="RGN31391.1"/>
    <property type="molecule type" value="Genomic_DNA"/>
</dbReference>
<reference evidence="1 2" key="1">
    <citation type="submission" date="2018-08" db="EMBL/GenBank/DDBJ databases">
        <title>A genome reference for cultivated species of the human gut microbiota.</title>
        <authorList>
            <person name="Zou Y."/>
            <person name="Xue W."/>
            <person name="Luo G."/>
        </authorList>
    </citation>
    <scope>NUCLEOTIDE SEQUENCE [LARGE SCALE GENOMIC DNA]</scope>
    <source>
        <strain evidence="1 2">OM05-15BH</strain>
    </source>
</reference>
<evidence type="ECO:0000313" key="2">
    <source>
        <dbReference type="Proteomes" id="UP000260983"/>
    </source>
</evidence>